<proteinExistence type="predicted"/>
<dbReference type="AlphaFoldDB" id="A0A445DD03"/>
<dbReference type="Gene3D" id="3.80.10.10">
    <property type="entry name" value="Ribonuclease Inhibitor"/>
    <property type="match status" value="1"/>
</dbReference>
<accession>A0A445DD03</accession>
<keyword evidence="2" id="KW-1185">Reference proteome</keyword>
<sequence length="91" mass="10660">MGVLFDLFRHNVRLWKAYSTTLQTLNINYHQFQIRKNDGIESLHFTYGTGWFPVEFLNDLKHLNLSGCYKLKQTPDLSEVPNLKTLKTLTS</sequence>
<dbReference type="Proteomes" id="UP000289738">
    <property type="component" value="Chromosome A04"/>
</dbReference>
<comment type="caution">
    <text evidence="1">The sequence shown here is derived from an EMBL/GenBank/DDBJ whole genome shotgun (WGS) entry which is preliminary data.</text>
</comment>
<reference evidence="1 2" key="1">
    <citation type="submission" date="2019-01" db="EMBL/GenBank/DDBJ databases">
        <title>Sequencing of cultivated peanut Arachis hypogaea provides insights into genome evolution and oil improvement.</title>
        <authorList>
            <person name="Chen X."/>
        </authorList>
    </citation>
    <scope>NUCLEOTIDE SEQUENCE [LARGE SCALE GENOMIC DNA]</scope>
    <source>
        <strain evidence="2">cv. Fuhuasheng</strain>
        <tissue evidence="1">Leaves</tissue>
    </source>
</reference>
<dbReference type="InterPro" id="IPR032675">
    <property type="entry name" value="LRR_dom_sf"/>
</dbReference>
<dbReference type="EMBL" id="SDMP01000004">
    <property type="protein sequence ID" value="RYR61043.1"/>
    <property type="molecule type" value="Genomic_DNA"/>
</dbReference>
<organism evidence="1 2">
    <name type="scientific">Arachis hypogaea</name>
    <name type="common">Peanut</name>
    <dbReference type="NCBI Taxonomy" id="3818"/>
    <lineage>
        <taxon>Eukaryota</taxon>
        <taxon>Viridiplantae</taxon>
        <taxon>Streptophyta</taxon>
        <taxon>Embryophyta</taxon>
        <taxon>Tracheophyta</taxon>
        <taxon>Spermatophyta</taxon>
        <taxon>Magnoliopsida</taxon>
        <taxon>eudicotyledons</taxon>
        <taxon>Gunneridae</taxon>
        <taxon>Pentapetalae</taxon>
        <taxon>rosids</taxon>
        <taxon>fabids</taxon>
        <taxon>Fabales</taxon>
        <taxon>Fabaceae</taxon>
        <taxon>Papilionoideae</taxon>
        <taxon>50 kb inversion clade</taxon>
        <taxon>dalbergioids sensu lato</taxon>
        <taxon>Dalbergieae</taxon>
        <taxon>Pterocarpus clade</taxon>
        <taxon>Arachis</taxon>
    </lineage>
</organism>
<evidence type="ECO:0000313" key="1">
    <source>
        <dbReference type="EMBL" id="RYR61043.1"/>
    </source>
</evidence>
<gene>
    <name evidence="1" type="ORF">Ahy_A04g018143</name>
</gene>
<evidence type="ECO:0000313" key="2">
    <source>
        <dbReference type="Proteomes" id="UP000289738"/>
    </source>
</evidence>
<protein>
    <submittedName>
        <fullName evidence="1">Uncharacterized protein</fullName>
    </submittedName>
</protein>
<name>A0A445DD03_ARAHY</name>